<keyword evidence="3" id="KW-1185">Reference proteome</keyword>
<accession>A0A9W8QZG5</accession>
<sequence length="166" mass="18785">DVQEPTFAQATEFLDGLVDNPPDKPCTYYIGRSIDSRWNSLVDSGNQLADLNKTLPSMAPVYWHLGEASSGTALHHEDAAFWACNLTLVGFKVWILIDLKENDKLHDFLKRHWVEPPKESTSQMCDQWARHLCLVFSPKRLTEEGSALVPSPKQMVATRPGKYYPV</sequence>
<evidence type="ECO:0000259" key="1">
    <source>
        <dbReference type="Pfam" id="PF02373"/>
    </source>
</evidence>
<dbReference type="Gene3D" id="2.60.120.650">
    <property type="entry name" value="Cupin"/>
    <property type="match status" value="1"/>
</dbReference>
<dbReference type="InterPro" id="IPR003347">
    <property type="entry name" value="JmjC_dom"/>
</dbReference>
<feature type="domain" description="JmjC" evidence="1">
    <location>
        <begin position="65"/>
        <end position="165"/>
    </location>
</feature>
<feature type="non-terminal residue" evidence="2">
    <location>
        <position position="1"/>
    </location>
</feature>
<dbReference type="Pfam" id="PF02373">
    <property type="entry name" value="JmjC"/>
    <property type="match status" value="1"/>
</dbReference>
<reference evidence="2" key="1">
    <citation type="submission" date="2022-09" db="EMBL/GenBank/DDBJ databases">
        <title>Fusarium specimens isolated from Avocado Roots.</title>
        <authorList>
            <person name="Stajich J."/>
            <person name="Roper C."/>
            <person name="Heimlech-Rivalta G."/>
        </authorList>
    </citation>
    <scope>NUCLEOTIDE SEQUENCE</scope>
    <source>
        <strain evidence="2">A02</strain>
    </source>
</reference>
<proteinExistence type="predicted"/>
<evidence type="ECO:0000313" key="3">
    <source>
        <dbReference type="Proteomes" id="UP001152087"/>
    </source>
</evidence>
<comment type="caution">
    <text evidence="2">The sequence shown here is derived from an EMBL/GenBank/DDBJ whole genome shotgun (WGS) entry which is preliminary data.</text>
</comment>
<dbReference type="Proteomes" id="UP001152087">
    <property type="component" value="Unassembled WGS sequence"/>
</dbReference>
<dbReference type="EMBL" id="JAOQAV010000045">
    <property type="protein sequence ID" value="KAJ4180782.1"/>
    <property type="molecule type" value="Genomic_DNA"/>
</dbReference>
<protein>
    <recommendedName>
        <fullName evidence="1">JmjC domain-containing protein</fullName>
    </recommendedName>
</protein>
<evidence type="ECO:0000313" key="2">
    <source>
        <dbReference type="EMBL" id="KAJ4180782.1"/>
    </source>
</evidence>
<dbReference type="AlphaFoldDB" id="A0A9W8QZG5"/>
<organism evidence="2 3">
    <name type="scientific">Fusarium falciforme</name>
    <dbReference type="NCBI Taxonomy" id="195108"/>
    <lineage>
        <taxon>Eukaryota</taxon>
        <taxon>Fungi</taxon>
        <taxon>Dikarya</taxon>
        <taxon>Ascomycota</taxon>
        <taxon>Pezizomycotina</taxon>
        <taxon>Sordariomycetes</taxon>
        <taxon>Hypocreomycetidae</taxon>
        <taxon>Hypocreales</taxon>
        <taxon>Nectriaceae</taxon>
        <taxon>Fusarium</taxon>
        <taxon>Fusarium solani species complex</taxon>
    </lineage>
</organism>
<feature type="non-terminal residue" evidence="2">
    <location>
        <position position="166"/>
    </location>
</feature>
<name>A0A9W8QZG5_9HYPO</name>
<dbReference type="SUPFAM" id="SSF51197">
    <property type="entry name" value="Clavaminate synthase-like"/>
    <property type="match status" value="1"/>
</dbReference>
<gene>
    <name evidence="2" type="ORF">NW755_011505</name>
</gene>